<dbReference type="InterPro" id="IPR035979">
    <property type="entry name" value="RBD_domain_sf"/>
</dbReference>
<feature type="compositionally biased region" description="Low complexity" evidence="3">
    <location>
        <begin position="230"/>
        <end position="252"/>
    </location>
</feature>
<dbReference type="InterPro" id="IPR012677">
    <property type="entry name" value="Nucleotide-bd_a/b_plait_sf"/>
</dbReference>
<dbReference type="Pfam" id="PF00076">
    <property type="entry name" value="RRM_1"/>
    <property type="match status" value="1"/>
</dbReference>
<dbReference type="STRING" id="708197.A0A161VVZ8"/>
<protein>
    <submittedName>
        <fullName evidence="5">Protein mlo3-like protein (RNA recognition domain-containing protein)</fullName>
    </submittedName>
</protein>
<evidence type="ECO:0000256" key="3">
    <source>
        <dbReference type="SAM" id="MobiDB-lite"/>
    </source>
</evidence>
<evidence type="ECO:0000256" key="1">
    <source>
        <dbReference type="ARBA" id="ARBA00022884"/>
    </source>
</evidence>
<keyword evidence="1 2" id="KW-0694">RNA-binding</keyword>
<dbReference type="PROSITE" id="PS50102">
    <property type="entry name" value="RRM"/>
    <property type="match status" value="1"/>
</dbReference>
<feature type="compositionally biased region" description="Low complexity" evidence="3">
    <location>
        <begin position="30"/>
        <end position="65"/>
    </location>
</feature>
<dbReference type="GO" id="GO:0003729">
    <property type="term" value="F:mRNA binding"/>
    <property type="evidence" value="ECO:0007669"/>
    <property type="project" value="TreeGrafter"/>
</dbReference>
<dbReference type="PANTHER" id="PTHR19965">
    <property type="entry name" value="RNA AND EXPORT FACTOR BINDING PROTEIN"/>
    <property type="match status" value="1"/>
</dbReference>
<dbReference type="EMBL" id="LFIV01000007">
    <property type="protein sequence ID" value="KZL77575.1"/>
    <property type="molecule type" value="Genomic_DNA"/>
</dbReference>
<dbReference type="SMART" id="SM00360">
    <property type="entry name" value="RRM"/>
    <property type="match status" value="1"/>
</dbReference>
<accession>A0A161VVZ8</accession>
<reference evidence="5 6" key="1">
    <citation type="submission" date="2015-06" db="EMBL/GenBank/DDBJ databases">
        <title>Survival trade-offs in plant roots during colonization by closely related pathogenic and mutualistic fungi.</title>
        <authorList>
            <person name="Hacquard S."/>
            <person name="Kracher B."/>
            <person name="Hiruma K."/>
            <person name="Weinman A."/>
            <person name="Muench P."/>
            <person name="Garrido Oter R."/>
            <person name="Ver Loren van Themaat E."/>
            <person name="Dallerey J.-F."/>
            <person name="Damm U."/>
            <person name="Henrissat B."/>
            <person name="Lespinet O."/>
            <person name="Thon M."/>
            <person name="Kemen E."/>
            <person name="McHardy A.C."/>
            <person name="Schulze-Lefert P."/>
            <person name="O'Connell R.J."/>
        </authorList>
    </citation>
    <scope>NUCLEOTIDE SEQUENCE [LARGE SCALE GENOMIC DNA]</scope>
    <source>
        <strain evidence="5 6">0861</strain>
    </source>
</reference>
<name>A0A161VVZ8_9PEZI</name>
<dbReference type="InterPro" id="IPR025715">
    <property type="entry name" value="FoP_C"/>
</dbReference>
<feature type="compositionally biased region" description="Low complexity" evidence="3">
    <location>
        <begin position="185"/>
        <end position="197"/>
    </location>
</feature>
<dbReference type="SUPFAM" id="SSF54928">
    <property type="entry name" value="RNA-binding domain, RBD"/>
    <property type="match status" value="1"/>
</dbReference>
<dbReference type="GO" id="GO:0005634">
    <property type="term" value="C:nucleus"/>
    <property type="evidence" value="ECO:0007669"/>
    <property type="project" value="TreeGrafter"/>
</dbReference>
<organism evidence="5 6">
    <name type="scientific">Colletotrichum tofieldiae</name>
    <dbReference type="NCBI Taxonomy" id="708197"/>
    <lineage>
        <taxon>Eukaryota</taxon>
        <taxon>Fungi</taxon>
        <taxon>Dikarya</taxon>
        <taxon>Ascomycota</taxon>
        <taxon>Pezizomycotina</taxon>
        <taxon>Sordariomycetes</taxon>
        <taxon>Hypocreomycetidae</taxon>
        <taxon>Glomerellales</taxon>
        <taxon>Glomerellaceae</taxon>
        <taxon>Colletotrichum</taxon>
        <taxon>Colletotrichum spaethianum species complex</taxon>
    </lineage>
</organism>
<dbReference type="InterPro" id="IPR000504">
    <property type="entry name" value="RRM_dom"/>
</dbReference>
<evidence type="ECO:0000259" key="4">
    <source>
        <dbReference type="PROSITE" id="PS50102"/>
    </source>
</evidence>
<evidence type="ECO:0000256" key="2">
    <source>
        <dbReference type="PROSITE-ProRule" id="PRU00176"/>
    </source>
</evidence>
<feature type="compositionally biased region" description="Basic residues" evidence="3">
    <location>
        <begin position="198"/>
        <end position="213"/>
    </location>
</feature>
<dbReference type="Gene3D" id="3.30.70.330">
    <property type="match status" value="1"/>
</dbReference>
<dbReference type="Proteomes" id="UP000076552">
    <property type="component" value="Unassembled WGS sequence"/>
</dbReference>
<dbReference type="PANTHER" id="PTHR19965:SF35">
    <property type="entry name" value="RNA ANNEALING PROTEIN YRA1"/>
    <property type="match status" value="1"/>
</dbReference>
<evidence type="ECO:0000313" key="6">
    <source>
        <dbReference type="Proteomes" id="UP000076552"/>
    </source>
</evidence>
<evidence type="ECO:0000313" key="5">
    <source>
        <dbReference type="EMBL" id="KZL77575.1"/>
    </source>
</evidence>
<dbReference type="AlphaFoldDB" id="A0A161VVZ8"/>
<dbReference type="SMART" id="SM01218">
    <property type="entry name" value="FoP_duplication"/>
    <property type="match status" value="1"/>
</dbReference>
<feature type="region of interest" description="Disordered" evidence="3">
    <location>
        <begin position="1"/>
        <end position="72"/>
    </location>
</feature>
<keyword evidence="6" id="KW-1185">Reference proteome</keyword>
<comment type="caution">
    <text evidence="5">The sequence shown here is derived from an EMBL/GenBank/DDBJ whole genome shotgun (WGS) entry which is preliminary data.</text>
</comment>
<feature type="domain" description="RRM" evidence="4">
    <location>
        <begin position="71"/>
        <end position="149"/>
    </location>
</feature>
<dbReference type="InterPro" id="IPR051229">
    <property type="entry name" value="ALYREF_mRNA_export"/>
</dbReference>
<sequence length="259" mass="26898">MSGKLDQSLDEILSTQRRSAGGPGRRSQRRSTGGRPAAAAPVGGVQKTSKPARAAANKPNAAKPAQGTGDSKVIVSNLPKDVNEQQIKEYFITSVGPIKRVEISYGPNSVSRGIANITFREPDGASKAFQKLNGLLVDNRPIKIEIVVGASQAANVIPPTKKSLAERTTQPKAQPKSAANDKRNNANATKGAAAPGARGKKPQRRARTGRPAKKTAEELDSEMADYFESGANPAGDAAAAAAPAPAAATGDAPMEDEIM</sequence>
<proteinExistence type="predicted"/>
<feature type="region of interest" description="Disordered" evidence="3">
    <location>
        <begin position="159"/>
        <end position="259"/>
    </location>
</feature>
<gene>
    <name evidence="5" type="ORF">CT0861_09299</name>
</gene>